<proteinExistence type="predicted"/>
<dbReference type="EMBL" id="AVOT02001163">
    <property type="protein sequence ID" value="MBW0465919.1"/>
    <property type="molecule type" value="Genomic_DNA"/>
</dbReference>
<evidence type="ECO:0000313" key="1">
    <source>
        <dbReference type="EMBL" id="MBW0465919.1"/>
    </source>
</evidence>
<reference evidence="1" key="1">
    <citation type="submission" date="2021-03" db="EMBL/GenBank/DDBJ databases">
        <title>Draft genome sequence of rust myrtle Austropuccinia psidii MF-1, a brazilian biotype.</title>
        <authorList>
            <person name="Quecine M.C."/>
            <person name="Pachon D.M.R."/>
            <person name="Bonatelli M.L."/>
            <person name="Correr F.H."/>
            <person name="Franceschini L.M."/>
            <person name="Leite T.F."/>
            <person name="Margarido G.R.A."/>
            <person name="Almeida C.A."/>
            <person name="Ferrarezi J.A."/>
            <person name="Labate C.A."/>
        </authorList>
    </citation>
    <scope>NUCLEOTIDE SEQUENCE</scope>
    <source>
        <strain evidence="1">MF-1</strain>
    </source>
</reference>
<keyword evidence="2" id="KW-1185">Reference proteome</keyword>
<organism evidence="1 2">
    <name type="scientific">Austropuccinia psidii MF-1</name>
    <dbReference type="NCBI Taxonomy" id="1389203"/>
    <lineage>
        <taxon>Eukaryota</taxon>
        <taxon>Fungi</taxon>
        <taxon>Dikarya</taxon>
        <taxon>Basidiomycota</taxon>
        <taxon>Pucciniomycotina</taxon>
        <taxon>Pucciniomycetes</taxon>
        <taxon>Pucciniales</taxon>
        <taxon>Sphaerophragmiaceae</taxon>
        <taxon>Austropuccinia</taxon>
    </lineage>
</organism>
<sequence>MRRGMWCMWEMLWKSSSAVSHRPRLEDISRIISSEYNPNMEYNASCANVSSMCHDKIITPYGGHITPLSSAGQGNIHAVRYPFKLGVEVLACLTPSII</sequence>
<accession>A0A9Q3BIH5</accession>
<dbReference type="AlphaFoldDB" id="A0A9Q3BIH5"/>
<evidence type="ECO:0000313" key="2">
    <source>
        <dbReference type="Proteomes" id="UP000765509"/>
    </source>
</evidence>
<dbReference type="Proteomes" id="UP000765509">
    <property type="component" value="Unassembled WGS sequence"/>
</dbReference>
<comment type="caution">
    <text evidence="1">The sequence shown here is derived from an EMBL/GenBank/DDBJ whole genome shotgun (WGS) entry which is preliminary data.</text>
</comment>
<name>A0A9Q3BIH5_9BASI</name>
<gene>
    <name evidence="1" type="ORF">O181_005634</name>
</gene>
<protein>
    <submittedName>
        <fullName evidence="1">Uncharacterized protein</fullName>
    </submittedName>
</protein>